<dbReference type="InParanoid" id="A0A259U270"/>
<feature type="compositionally biased region" description="Basic and acidic residues" evidence="1">
    <location>
        <begin position="237"/>
        <end position="246"/>
    </location>
</feature>
<dbReference type="RefSeq" id="WP_094549792.1">
    <property type="nucleotide sequence ID" value="NZ_MQWB01000001.1"/>
</dbReference>
<dbReference type="SUPFAM" id="SSF54184">
    <property type="entry name" value="Penicillin-binding protein 2x (pbp-2x), c-terminal domain"/>
    <property type="match status" value="1"/>
</dbReference>
<keyword evidence="2" id="KW-0472">Membrane</keyword>
<feature type="domain" description="PASTA" evidence="3">
    <location>
        <begin position="52"/>
        <end position="118"/>
    </location>
</feature>
<organism evidence="4 5">
    <name type="scientific">Rubricoccus marinus</name>
    <dbReference type="NCBI Taxonomy" id="716817"/>
    <lineage>
        <taxon>Bacteria</taxon>
        <taxon>Pseudomonadati</taxon>
        <taxon>Rhodothermota</taxon>
        <taxon>Rhodothermia</taxon>
        <taxon>Rhodothermales</taxon>
        <taxon>Rubricoccaceae</taxon>
        <taxon>Rubricoccus</taxon>
    </lineage>
</organism>
<evidence type="ECO:0000259" key="3">
    <source>
        <dbReference type="PROSITE" id="PS51178"/>
    </source>
</evidence>
<dbReference type="CDD" id="cd06577">
    <property type="entry name" value="PASTA_pknB"/>
    <property type="match status" value="3"/>
</dbReference>
<evidence type="ECO:0000313" key="5">
    <source>
        <dbReference type="Proteomes" id="UP000216446"/>
    </source>
</evidence>
<dbReference type="AlphaFoldDB" id="A0A259U270"/>
<reference evidence="4 5" key="1">
    <citation type="submission" date="2016-11" db="EMBL/GenBank/DDBJ databases">
        <title>Study of marine rhodopsin-containing bacteria.</title>
        <authorList>
            <person name="Yoshizawa S."/>
            <person name="Kumagai Y."/>
            <person name="Kogure K."/>
        </authorList>
    </citation>
    <scope>NUCLEOTIDE SEQUENCE [LARGE SCALE GENOMIC DNA]</scope>
    <source>
        <strain evidence="4 5">SG-29</strain>
    </source>
</reference>
<evidence type="ECO:0000313" key="4">
    <source>
        <dbReference type="EMBL" id="OZC03904.1"/>
    </source>
</evidence>
<proteinExistence type="predicted"/>
<dbReference type="SMART" id="SM00740">
    <property type="entry name" value="PASTA"/>
    <property type="match status" value="3"/>
</dbReference>
<feature type="domain" description="PASTA" evidence="3">
    <location>
        <begin position="190"/>
        <end position="251"/>
    </location>
</feature>
<feature type="region of interest" description="Disordered" evidence="1">
    <location>
        <begin position="221"/>
        <end position="254"/>
    </location>
</feature>
<dbReference type="Proteomes" id="UP000216446">
    <property type="component" value="Unassembled WGS sequence"/>
</dbReference>
<evidence type="ECO:0000256" key="2">
    <source>
        <dbReference type="SAM" id="Phobius"/>
    </source>
</evidence>
<feature type="domain" description="PASTA" evidence="3">
    <location>
        <begin position="124"/>
        <end position="187"/>
    </location>
</feature>
<feature type="transmembrane region" description="Helical" evidence="2">
    <location>
        <begin position="21"/>
        <end position="48"/>
    </location>
</feature>
<dbReference type="OrthoDB" id="9803895at2"/>
<comment type="caution">
    <text evidence="4">The sequence shown here is derived from an EMBL/GenBank/DDBJ whole genome shotgun (WGS) entry which is preliminary data.</text>
</comment>
<keyword evidence="2" id="KW-0812">Transmembrane</keyword>
<keyword evidence="2" id="KW-1133">Transmembrane helix</keyword>
<keyword evidence="5" id="KW-1185">Reference proteome</keyword>
<dbReference type="EMBL" id="MQWB01000001">
    <property type="protein sequence ID" value="OZC03904.1"/>
    <property type="molecule type" value="Genomic_DNA"/>
</dbReference>
<accession>A0A259U270</accession>
<dbReference type="Pfam" id="PF03793">
    <property type="entry name" value="PASTA"/>
    <property type="match status" value="3"/>
</dbReference>
<gene>
    <name evidence="4" type="ORF">BSZ36_13490</name>
</gene>
<name>A0A259U270_9BACT</name>
<sequence length="254" mass="27791">MERSRFKRTLSWFGSVLRDKVLWLGLIGIALGLVVFALLFNFAVMPLWTRHDASIMVPDVREMSEGQAESALRAAGLGAEMREQPFNPNLAADIVVEQTPDPSTMVKPGRRVYYYVNASPKELAVTPEVVSMAEGVARTRLEEAGLIVSRVESDTVRTPFRNTVTRQTPPAGRQVPKGTRVTLWLSPGPGTASVRVPNVVGNTPEEAKEIIRRAGLWVDSPNATGDRVRSQQPEEGSTLREGEEVRISTSPSGG</sequence>
<evidence type="ECO:0000256" key="1">
    <source>
        <dbReference type="SAM" id="MobiDB-lite"/>
    </source>
</evidence>
<dbReference type="InterPro" id="IPR005543">
    <property type="entry name" value="PASTA_dom"/>
</dbReference>
<dbReference type="PROSITE" id="PS51178">
    <property type="entry name" value="PASTA"/>
    <property type="match status" value="3"/>
</dbReference>
<protein>
    <recommendedName>
        <fullName evidence="3">PASTA domain-containing protein</fullName>
    </recommendedName>
</protein>
<dbReference type="Gene3D" id="3.30.10.20">
    <property type="match status" value="3"/>
</dbReference>